<dbReference type="Proteomes" id="UP000238274">
    <property type="component" value="Unassembled WGS sequence"/>
</dbReference>
<reference evidence="2" key="3">
    <citation type="journal article" date="2018" name="Mol. Plant Microbe Interact.">
        <title>Genome sequence resources for the wheat stripe rust pathogen (Puccinia striiformis f. sp. tritici) and the barley stripe rust pathogen (Puccinia striiformis f. sp. hordei).</title>
        <authorList>
            <person name="Xia C."/>
            <person name="Wang M."/>
            <person name="Yin C."/>
            <person name="Cornejo O.E."/>
            <person name="Hulbert S.H."/>
            <person name="Chen X."/>
        </authorList>
    </citation>
    <scope>NUCLEOTIDE SEQUENCE [LARGE SCALE GENOMIC DNA]</scope>
    <source>
        <strain evidence="2">93TX-2</strain>
    </source>
</reference>
<organism evidence="1 2">
    <name type="scientific">Puccinia striiformis</name>
    <dbReference type="NCBI Taxonomy" id="27350"/>
    <lineage>
        <taxon>Eukaryota</taxon>
        <taxon>Fungi</taxon>
        <taxon>Dikarya</taxon>
        <taxon>Basidiomycota</taxon>
        <taxon>Pucciniomycotina</taxon>
        <taxon>Pucciniomycetes</taxon>
        <taxon>Pucciniales</taxon>
        <taxon>Pucciniaceae</taxon>
        <taxon>Puccinia</taxon>
    </lineage>
</organism>
<gene>
    <name evidence="1" type="ORF">PSHT_02679</name>
</gene>
<feature type="non-terminal residue" evidence="1">
    <location>
        <position position="66"/>
    </location>
</feature>
<reference evidence="2" key="2">
    <citation type="journal article" date="2018" name="BMC Genomics">
        <title>Genomic insights into host adaptation between the wheat stripe rust pathogen (Puccinia striiformis f. sp. tritici) and the barley stripe rust pathogen (Puccinia striiformis f. sp. hordei).</title>
        <authorList>
            <person name="Xia C."/>
            <person name="Wang M."/>
            <person name="Yin C."/>
            <person name="Cornejo O.E."/>
            <person name="Hulbert S.H."/>
            <person name="Chen X."/>
        </authorList>
    </citation>
    <scope>NUCLEOTIDE SEQUENCE [LARGE SCALE GENOMIC DNA]</scope>
    <source>
        <strain evidence="2">93TX-2</strain>
    </source>
</reference>
<proteinExistence type="predicted"/>
<dbReference type="AlphaFoldDB" id="A0A2S4WHG9"/>
<accession>A0A2S4WHG9</accession>
<name>A0A2S4WHG9_9BASI</name>
<evidence type="ECO:0000313" key="2">
    <source>
        <dbReference type="Proteomes" id="UP000238274"/>
    </source>
</evidence>
<protein>
    <submittedName>
        <fullName evidence="1">Uncharacterized protein</fullName>
    </submittedName>
</protein>
<keyword evidence="2" id="KW-1185">Reference proteome</keyword>
<sequence>MTSSIVEDADVLMQSQKSNLSSNLLLSKSVCDMLRGDLFVHITNIMNMTPHIEKQVIRGDYGFVYL</sequence>
<dbReference type="VEuPathDB" id="FungiDB:PSHT_02679"/>
<reference evidence="1 2" key="1">
    <citation type="submission" date="2017-12" db="EMBL/GenBank/DDBJ databases">
        <title>Gene loss provides genomic basis for host adaptation in cereal stripe rust fungi.</title>
        <authorList>
            <person name="Xia C."/>
        </authorList>
    </citation>
    <scope>NUCLEOTIDE SEQUENCE [LARGE SCALE GENOMIC DNA]</scope>
    <source>
        <strain evidence="1 2">93TX-2</strain>
    </source>
</reference>
<dbReference type="EMBL" id="PKSM01000023">
    <property type="protein sequence ID" value="POW21236.1"/>
    <property type="molecule type" value="Genomic_DNA"/>
</dbReference>
<comment type="caution">
    <text evidence="1">The sequence shown here is derived from an EMBL/GenBank/DDBJ whole genome shotgun (WGS) entry which is preliminary data.</text>
</comment>
<evidence type="ECO:0000313" key="1">
    <source>
        <dbReference type="EMBL" id="POW21236.1"/>
    </source>
</evidence>